<evidence type="ECO:0000256" key="3">
    <source>
        <dbReference type="ARBA" id="ARBA00022475"/>
    </source>
</evidence>
<accession>A0A246BHI3</accession>
<comment type="similarity">
    <text evidence="7">Belongs to the drug/metabolite transporter (DMT) superfamily. Small multidrug resistance (SMR) (TC 2.A.7.1) family.</text>
</comment>
<organism evidence="9 10">
    <name type="scientific">Deinococcus indicus</name>
    <dbReference type="NCBI Taxonomy" id="223556"/>
    <lineage>
        <taxon>Bacteria</taxon>
        <taxon>Thermotogati</taxon>
        <taxon>Deinococcota</taxon>
        <taxon>Deinococci</taxon>
        <taxon>Deinococcales</taxon>
        <taxon>Deinococcaceae</taxon>
        <taxon>Deinococcus</taxon>
    </lineage>
</organism>
<evidence type="ECO:0000256" key="2">
    <source>
        <dbReference type="ARBA" id="ARBA00022448"/>
    </source>
</evidence>
<proteinExistence type="inferred from homology"/>
<dbReference type="SUPFAM" id="SSF103481">
    <property type="entry name" value="Multidrug resistance efflux transporter EmrE"/>
    <property type="match status" value="1"/>
</dbReference>
<evidence type="ECO:0000256" key="4">
    <source>
        <dbReference type="ARBA" id="ARBA00022692"/>
    </source>
</evidence>
<comment type="caution">
    <text evidence="9">The sequence shown here is derived from an EMBL/GenBank/DDBJ whole genome shotgun (WGS) entry which is preliminary data.</text>
</comment>
<dbReference type="EMBL" id="NHMK01000022">
    <property type="protein sequence ID" value="OWL94710.1"/>
    <property type="molecule type" value="Genomic_DNA"/>
</dbReference>
<dbReference type="Pfam" id="PF00893">
    <property type="entry name" value="Multi_Drug_Res"/>
    <property type="match status" value="1"/>
</dbReference>
<dbReference type="GO" id="GO:0022857">
    <property type="term" value="F:transmembrane transporter activity"/>
    <property type="evidence" value="ECO:0007669"/>
    <property type="project" value="InterPro"/>
</dbReference>
<keyword evidence="6 8" id="KW-0472">Membrane</keyword>
<keyword evidence="3" id="KW-1003">Cell membrane</keyword>
<dbReference type="PANTHER" id="PTHR30561">
    <property type="entry name" value="SMR FAMILY PROTON-DEPENDENT DRUG EFFLUX TRANSPORTER SUGE"/>
    <property type="match status" value="1"/>
</dbReference>
<feature type="transmembrane region" description="Helical" evidence="8">
    <location>
        <begin position="26"/>
        <end position="46"/>
    </location>
</feature>
<dbReference type="FunFam" id="1.10.3730.20:FF:000001">
    <property type="entry name" value="Quaternary ammonium compound resistance transporter SugE"/>
    <property type="match status" value="1"/>
</dbReference>
<dbReference type="Proteomes" id="UP000197208">
    <property type="component" value="Unassembled WGS sequence"/>
</dbReference>
<name>A0A246BHI3_9DEIO</name>
<reference evidence="9 10" key="1">
    <citation type="submission" date="2017-05" db="EMBL/GenBank/DDBJ databases">
        <title>De novo genome assembly of Deniococcus indicus strain DR1.</title>
        <authorList>
            <person name="Chauhan D."/>
            <person name="Yennamalli R.M."/>
            <person name="Priyadarshini R."/>
        </authorList>
    </citation>
    <scope>NUCLEOTIDE SEQUENCE [LARGE SCALE GENOMIC DNA]</scope>
    <source>
        <strain evidence="9 10">DR1</strain>
    </source>
</reference>
<comment type="subcellular location">
    <subcellularLocation>
        <location evidence="1 7">Cell membrane</location>
        <topology evidence="1 7">Multi-pass membrane protein</topology>
    </subcellularLocation>
</comment>
<dbReference type="GO" id="GO:0005886">
    <property type="term" value="C:plasma membrane"/>
    <property type="evidence" value="ECO:0007669"/>
    <property type="project" value="UniProtKB-SubCell"/>
</dbReference>
<dbReference type="Gene3D" id="1.10.3730.20">
    <property type="match status" value="1"/>
</dbReference>
<keyword evidence="4 7" id="KW-0812">Transmembrane</keyword>
<dbReference type="OrthoDB" id="21828at2"/>
<evidence type="ECO:0000313" key="10">
    <source>
        <dbReference type="Proteomes" id="UP000197208"/>
    </source>
</evidence>
<dbReference type="RefSeq" id="WP_088249343.1">
    <property type="nucleotide sequence ID" value="NZ_NHMK01000022.1"/>
</dbReference>
<evidence type="ECO:0000256" key="5">
    <source>
        <dbReference type="ARBA" id="ARBA00022989"/>
    </source>
</evidence>
<evidence type="ECO:0000256" key="7">
    <source>
        <dbReference type="RuleBase" id="RU003942"/>
    </source>
</evidence>
<feature type="transmembrane region" description="Helical" evidence="8">
    <location>
        <begin position="84"/>
        <end position="103"/>
    </location>
</feature>
<evidence type="ECO:0000313" key="9">
    <source>
        <dbReference type="EMBL" id="OWL94710.1"/>
    </source>
</evidence>
<dbReference type="AlphaFoldDB" id="A0A246BHI3"/>
<evidence type="ECO:0000256" key="8">
    <source>
        <dbReference type="SAM" id="Phobius"/>
    </source>
</evidence>
<dbReference type="InterPro" id="IPR045324">
    <property type="entry name" value="Small_multidrug_res"/>
</dbReference>
<feature type="transmembrane region" description="Helical" evidence="8">
    <location>
        <begin position="58"/>
        <end position="78"/>
    </location>
</feature>
<gene>
    <name evidence="9" type="ORF">CBQ26_14420</name>
</gene>
<sequence>MGWIYVFIAGLFEIGFTISLKLSQNFSVLLPSLTFVVCSVASFGLLTQAIKFIPLGTAYAIWTGIGAFGTALAGIILFGESASALRLALLAVLVCTIVALKFASPEKAQPNPEG</sequence>
<dbReference type="PANTHER" id="PTHR30561:SF0">
    <property type="entry name" value="GUANIDINIUM EXPORTER"/>
    <property type="match status" value="1"/>
</dbReference>
<keyword evidence="5 8" id="KW-1133">Transmembrane helix</keyword>
<keyword evidence="2" id="KW-0813">Transport</keyword>
<protein>
    <submittedName>
        <fullName evidence="9">QacE family quaternary ammonium compound efflux SMR transporter</fullName>
    </submittedName>
</protein>
<keyword evidence="10" id="KW-1185">Reference proteome</keyword>
<evidence type="ECO:0000256" key="1">
    <source>
        <dbReference type="ARBA" id="ARBA00004651"/>
    </source>
</evidence>
<dbReference type="InterPro" id="IPR037185">
    <property type="entry name" value="EmrE-like"/>
</dbReference>
<evidence type="ECO:0000256" key="6">
    <source>
        <dbReference type="ARBA" id="ARBA00023136"/>
    </source>
</evidence>
<dbReference type="InterPro" id="IPR000390">
    <property type="entry name" value="Small_drug/metabolite_transptr"/>
</dbReference>